<dbReference type="InterPro" id="IPR051925">
    <property type="entry name" value="RNA-binding_domain"/>
</dbReference>
<dbReference type="InterPro" id="IPR001890">
    <property type="entry name" value="RNA-binding_CRM"/>
</dbReference>
<dbReference type="PANTHER" id="PTHR40065">
    <property type="entry name" value="RNA-BINDING PROTEIN YHBY"/>
    <property type="match status" value="1"/>
</dbReference>
<name>A0A229W058_9BIFI</name>
<dbReference type="EMBL" id="NEWD01000004">
    <property type="protein sequence ID" value="OXN01238.1"/>
    <property type="molecule type" value="Genomic_DNA"/>
</dbReference>
<feature type="domain" description="CRM" evidence="3">
    <location>
        <begin position="1"/>
        <end position="97"/>
    </location>
</feature>
<dbReference type="AlphaFoldDB" id="A0A229W058"/>
<comment type="caution">
    <text evidence="4">The sequence shown here is derived from an EMBL/GenBank/DDBJ whole genome shotgun (WGS) entry which is preliminary data.</text>
</comment>
<dbReference type="GO" id="GO:0003723">
    <property type="term" value="F:RNA binding"/>
    <property type="evidence" value="ECO:0007669"/>
    <property type="project" value="UniProtKB-UniRule"/>
</dbReference>
<dbReference type="InterPro" id="IPR035920">
    <property type="entry name" value="YhbY-like_sf"/>
</dbReference>
<dbReference type="Pfam" id="PF01985">
    <property type="entry name" value="CRS1_YhbY"/>
    <property type="match status" value="1"/>
</dbReference>
<sequence>MALTKKQIKQLRAMGQQLNPELIVGKNGITDASVAQADECLESHELIKCTLLEGCGYTAKEAGELFAERLHADLVQVIGHRFVLYRRSNKDGVKNIRLVRE</sequence>
<evidence type="ECO:0000256" key="1">
    <source>
        <dbReference type="ARBA" id="ARBA00022884"/>
    </source>
</evidence>
<dbReference type="Gene3D" id="3.30.110.60">
    <property type="entry name" value="YhbY-like"/>
    <property type="match status" value="1"/>
</dbReference>
<keyword evidence="5" id="KW-1185">Reference proteome</keyword>
<dbReference type="SUPFAM" id="SSF75471">
    <property type="entry name" value="YhbY-like"/>
    <property type="match status" value="1"/>
</dbReference>
<dbReference type="PANTHER" id="PTHR40065:SF3">
    <property type="entry name" value="RNA-BINDING PROTEIN YHBY"/>
    <property type="match status" value="1"/>
</dbReference>
<keyword evidence="1 2" id="KW-0694">RNA-binding</keyword>
<reference evidence="4 5" key="1">
    <citation type="submission" date="2017-05" db="EMBL/GenBank/DDBJ databases">
        <title>Bifidobacterium vansinderenii sp. nov.</title>
        <authorList>
            <person name="Lugli G.A."/>
            <person name="Duranti S."/>
            <person name="Mangifesta M."/>
        </authorList>
    </citation>
    <scope>NUCLEOTIDE SEQUENCE [LARGE SCALE GENOMIC DNA]</scope>
    <source>
        <strain evidence="4 5">Tam10B</strain>
    </source>
</reference>
<evidence type="ECO:0000313" key="5">
    <source>
        <dbReference type="Proteomes" id="UP000215433"/>
    </source>
</evidence>
<proteinExistence type="predicted"/>
<evidence type="ECO:0000259" key="3">
    <source>
        <dbReference type="PROSITE" id="PS51295"/>
    </source>
</evidence>
<evidence type="ECO:0000313" key="4">
    <source>
        <dbReference type="EMBL" id="OXN01238.1"/>
    </source>
</evidence>
<dbReference type="PROSITE" id="PS51295">
    <property type="entry name" value="CRM"/>
    <property type="match status" value="1"/>
</dbReference>
<evidence type="ECO:0000256" key="2">
    <source>
        <dbReference type="PROSITE-ProRule" id="PRU00626"/>
    </source>
</evidence>
<dbReference type="SMART" id="SM01103">
    <property type="entry name" value="CRS1_YhbY"/>
    <property type="match status" value="1"/>
</dbReference>
<dbReference type="OrthoDB" id="9797519at2"/>
<accession>A0A229W058</accession>
<gene>
    <name evidence="4" type="ORF">Tam10B_0238</name>
</gene>
<dbReference type="Proteomes" id="UP000215433">
    <property type="component" value="Unassembled WGS sequence"/>
</dbReference>
<protein>
    <submittedName>
        <fullName evidence="4">RNA-binding protein</fullName>
    </submittedName>
</protein>
<dbReference type="RefSeq" id="WP_093959454.1">
    <property type="nucleotide sequence ID" value="NZ_NEWD01000004.1"/>
</dbReference>
<organism evidence="4 5">
    <name type="scientific">Bifidobacterium vansinderenii</name>
    <dbReference type="NCBI Taxonomy" id="1984871"/>
    <lineage>
        <taxon>Bacteria</taxon>
        <taxon>Bacillati</taxon>
        <taxon>Actinomycetota</taxon>
        <taxon>Actinomycetes</taxon>
        <taxon>Bifidobacteriales</taxon>
        <taxon>Bifidobacteriaceae</taxon>
        <taxon>Bifidobacterium</taxon>
    </lineage>
</organism>